<accession>A0A8I0N0H1</accession>
<feature type="chain" id="PRO_5034576566" evidence="3">
    <location>
        <begin position="19"/>
        <end position="131"/>
    </location>
</feature>
<evidence type="ECO:0000256" key="2">
    <source>
        <dbReference type="ARBA" id="ARBA00022729"/>
    </source>
</evidence>
<dbReference type="GO" id="GO:0022900">
    <property type="term" value="P:electron transport chain"/>
    <property type="evidence" value="ECO:0007669"/>
    <property type="project" value="InterPro"/>
</dbReference>
<organism evidence="4 5">
    <name type="scientific">Pseudoalteromonas peptidolytica F12-50-A1</name>
    <dbReference type="NCBI Taxonomy" id="1315280"/>
    <lineage>
        <taxon>Bacteria</taxon>
        <taxon>Pseudomonadati</taxon>
        <taxon>Pseudomonadota</taxon>
        <taxon>Gammaproteobacteria</taxon>
        <taxon>Alteromonadales</taxon>
        <taxon>Pseudoalteromonadaceae</taxon>
        <taxon>Pseudoalteromonas</taxon>
    </lineage>
</organism>
<proteinExistence type="inferred from homology"/>
<reference evidence="4 5" key="1">
    <citation type="submission" date="2015-06" db="EMBL/GenBank/DDBJ databases">
        <title>Genome sequence of Pseudoalteromonas peptidolytica.</title>
        <authorList>
            <person name="Xie B.-B."/>
            <person name="Rong J.-C."/>
            <person name="Qin Q.-L."/>
            <person name="Zhang Y.-Z."/>
        </authorList>
    </citation>
    <scope>NUCLEOTIDE SEQUENCE [LARGE SCALE GENOMIC DNA]</scope>
    <source>
        <strain evidence="4 5">F12-50-A1</strain>
    </source>
</reference>
<dbReference type="InterPro" id="IPR010980">
    <property type="entry name" value="Cyt_c/b562"/>
</dbReference>
<name>A0A8I0N0H1_9GAMM</name>
<feature type="signal peptide" evidence="3">
    <location>
        <begin position="1"/>
        <end position="18"/>
    </location>
</feature>
<dbReference type="SUPFAM" id="SSF47175">
    <property type="entry name" value="Cytochromes"/>
    <property type="match status" value="1"/>
</dbReference>
<dbReference type="AlphaFoldDB" id="A0A8I0N0H1"/>
<evidence type="ECO:0000256" key="1">
    <source>
        <dbReference type="ARBA" id="ARBA00005523"/>
    </source>
</evidence>
<keyword evidence="5" id="KW-1185">Reference proteome</keyword>
<evidence type="ECO:0000313" key="4">
    <source>
        <dbReference type="EMBL" id="MBE0348658.1"/>
    </source>
</evidence>
<comment type="similarity">
    <text evidence="1">Belongs to the cytochrome b562 family.</text>
</comment>
<protein>
    <submittedName>
        <fullName evidence="4">Soluble cytochrome b562</fullName>
    </submittedName>
</protein>
<sequence>MIKVIYAIIFFVATSVIANEQSDLNKTMKKMGHIYKLAVQSETKQQMQVHLDEFKLLVRESKAFNFKKTVASESLTGLEQVLETVALVEQRLESGELDAARQKLLEVDKLRKKYHELHEPPSFWELLFGNK</sequence>
<dbReference type="GO" id="GO:0005506">
    <property type="term" value="F:iron ion binding"/>
    <property type="evidence" value="ECO:0007669"/>
    <property type="project" value="InterPro"/>
</dbReference>
<keyword evidence="2 3" id="KW-0732">Signal</keyword>
<dbReference type="InterPro" id="IPR009155">
    <property type="entry name" value="Cyt_b562"/>
</dbReference>
<dbReference type="GO" id="GO:0020037">
    <property type="term" value="F:heme binding"/>
    <property type="evidence" value="ECO:0007669"/>
    <property type="project" value="InterPro"/>
</dbReference>
<gene>
    <name evidence="4" type="primary">cybC</name>
    <name evidence="4" type="ORF">PPEP_b0458</name>
</gene>
<dbReference type="GO" id="GO:0009055">
    <property type="term" value="F:electron transfer activity"/>
    <property type="evidence" value="ECO:0007669"/>
    <property type="project" value="InterPro"/>
</dbReference>
<dbReference type="Pfam" id="PF07361">
    <property type="entry name" value="Cytochrom_B562"/>
    <property type="match status" value="1"/>
</dbReference>
<dbReference type="GO" id="GO:0042597">
    <property type="term" value="C:periplasmic space"/>
    <property type="evidence" value="ECO:0007669"/>
    <property type="project" value="InterPro"/>
</dbReference>
<evidence type="ECO:0000256" key="3">
    <source>
        <dbReference type="SAM" id="SignalP"/>
    </source>
</evidence>
<dbReference type="EMBL" id="AQHF01000034">
    <property type="protein sequence ID" value="MBE0348658.1"/>
    <property type="molecule type" value="Genomic_DNA"/>
</dbReference>
<comment type="caution">
    <text evidence="4">The sequence shown here is derived from an EMBL/GenBank/DDBJ whole genome shotgun (WGS) entry which is preliminary data.</text>
</comment>
<dbReference type="Proteomes" id="UP000660708">
    <property type="component" value="Unassembled WGS sequence"/>
</dbReference>
<evidence type="ECO:0000313" key="5">
    <source>
        <dbReference type="Proteomes" id="UP000660708"/>
    </source>
</evidence>
<dbReference type="RefSeq" id="WP_125253495.1">
    <property type="nucleotide sequence ID" value="NZ_AQHF01000034.1"/>
</dbReference>
<dbReference type="Gene3D" id="1.20.120.10">
    <property type="entry name" value="Cytochrome c/b562"/>
    <property type="match status" value="1"/>
</dbReference>